<dbReference type="RefSeq" id="WP_132871500.1">
    <property type="nucleotide sequence ID" value="NZ_SMGG01000003.1"/>
</dbReference>
<evidence type="ECO:0000256" key="2">
    <source>
        <dbReference type="ARBA" id="ARBA00012534"/>
    </source>
</evidence>
<evidence type="ECO:0000259" key="6">
    <source>
        <dbReference type="PROSITE" id="PS50123"/>
    </source>
</evidence>
<dbReference type="PIRSF" id="PIRSF000410">
    <property type="entry name" value="CheR"/>
    <property type="match status" value="1"/>
</dbReference>
<organism evidence="7 8">
    <name type="scientific">Seleniivibrio woodruffii</name>
    <dbReference type="NCBI Taxonomy" id="1078050"/>
    <lineage>
        <taxon>Bacteria</taxon>
        <taxon>Pseudomonadati</taxon>
        <taxon>Deferribacterota</taxon>
        <taxon>Deferribacteres</taxon>
        <taxon>Deferribacterales</taxon>
        <taxon>Geovibrionaceae</taxon>
        <taxon>Seleniivibrio</taxon>
    </lineage>
</organism>
<dbReference type="InterPro" id="IPR000780">
    <property type="entry name" value="CheR_MeTrfase"/>
</dbReference>
<dbReference type="SUPFAM" id="SSF47757">
    <property type="entry name" value="Chemotaxis receptor methyltransferase CheR, N-terminal domain"/>
    <property type="match status" value="1"/>
</dbReference>
<keyword evidence="5" id="KW-0949">S-adenosyl-L-methionine</keyword>
<dbReference type="Proteomes" id="UP000294614">
    <property type="component" value="Unassembled WGS sequence"/>
</dbReference>
<dbReference type="PROSITE" id="PS50123">
    <property type="entry name" value="CHER"/>
    <property type="match status" value="1"/>
</dbReference>
<dbReference type="EC" id="2.1.1.80" evidence="2"/>
<evidence type="ECO:0000256" key="3">
    <source>
        <dbReference type="ARBA" id="ARBA00022603"/>
    </source>
</evidence>
<dbReference type="EMBL" id="SMGG01000003">
    <property type="protein sequence ID" value="TCK61865.1"/>
    <property type="molecule type" value="Genomic_DNA"/>
</dbReference>
<comment type="catalytic activity">
    <reaction evidence="1">
        <text>L-glutamyl-[protein] + S-adenosyl-L-methionine = [protein]-L-glutamate 5-O-methyl ester + S-adenosyl-L-homocysteine</text>
        <dbReference type="Rhea" id="RHEA:24452"/>
        <dbReference type="Rhea" id="RHEA-COMP:10208"/>
        <dbReference type="Rhea" id="RHEA-COMP:10311"/>
        <dbReference type="ChEBI" id="CHEBI:29973"/>
        <dbReference type="ChEBI" id="CHEBI:57856"/>
        <dbReference type="ChEBI" id="CHEBI:59789"/>
        <dbReference type="ChEBI" id="CHEBI:82795"/>
        <dbReference type="EC" id="2.1.1.80"/>
    </reaction>
</comment>
<evidence type="ECO:0000313" key="7">
    <source>
        <dbReference type="EMBL" id="TCK61865.1"/>
    </source>
</evidence>
<dbReference type="Pfam" id="PF01739">
    <property type="entry name" value="CheR"/>
    <property type="match status" value="1"/>
</dbReference>
<name>A0A4R1KBL3_9BACT</name>
<evidence type="ECO:0000256" key="4">
    <source>
        <dbReference type="ARBA" id="ARBA00022679"/>
    </source>
</evidence>
<keyword evidence="8" id="KW-1185">Reference proteome</keyword>
<proteinExistence type="predicted"/>
<keyword evidence="3 7" id="KW-0489">Methyltransferase</keyword>
<protein>
    <recommendedName>
        <fullName evidence="2">protein-glutamate O-methyltransferase</fullName>
        <ecNumber evidence="2">2.1.1.80</ecNumber>
    </recommendedName>
</protein>
<dbReference type="GO" id="GO:0008983">
    <property type="term" value="F:protein-glutamate O-methyltransferase activity"/>
    <property type="evidence" value="ECO:0007669"/>
    <property type="project" value="UniProtKB-EC"/>
</dbReference>
<gene>
    <name evidence="7" type="ORF">C8D98_0371</name>
</gene>
<dbReference type="InterPro" id="IPR022641">
    <property type="entry name" value="CheR_N"/>
</dbReference>
<accession>A0A4R1KBL3</accession>
<dbReference type="Pfam" id="PF03705">
    <property type="entry name" value="CheR_N"/>
    <property type="match status" value="1"/>
</dbReference>
<feature type="domain" description="CheR-type methyltransferase" evidence="6">
    <location>
        <begin position="1"/>
        <end position="275"/>
    </location>
</feature>
<dbReference type="SMART" id="SM00138">
    <property type="entry name" value="MeTrc"/>
    <property type="match status" value="1"/>
</dbReference>
<dbReference type="Gene3D" id="3.40.50.150">
    <property type="entry name" value="Vaccinia Virus protein VP39"/>
    <property type="match status" value="1"/>
</dbReference>
<evidence type="ECO:0000256" key="5">
    <source>
        <dbReference type="ARBA" id="ARBA00022691"/>
    </source>
</evidence>
<dbReference type="AlphaFoldDB" id="A0A4R1KBL3"/>
<evidence type="ECO:0000256" key="1">
    <source>
        <dbReference type="ARBA" id="ARBA00001541"/>
    </source>
</evidence>
<dbReference type="InterPro" id="IPR026024">
    <property type="entry name" value="Chemotaxis_MeTrfase_CheR"/>
</dbReference>
<reference evidence="7 8" key="1">
    <citation type="submission" date="2019-03" db="EMBL/GenBank/DDBJ databases">
        <title>Genomic Encyclopedia of Type Strains, Phase IV (KMG-IV): sequencing the most valuable type-strain genomes for metagenomic binning, comparative biology and taxonomic classification.</title>
        <authorList>
            <person name="Goeker M."/>
        </authorList>
    </citation>
    <scope>NUCLEOTIDE SEQUENCE [LARGE SCALE GENOMIC DNA]</scope>
    <source>
        <strain evidence="7 8">DSM 24984</strain>
    </source>
</reference>
<evidence type="ECO:0000313" key="8">
    <source>
        <dbReference type="Proteomes" id="UP000294614"/>
    </source>
</evidence>
<dbReference type="Gene3D" id="1.10.155.10">
    <property type="entry name" value="Chemotaxis receptor methyltransferase CheR, N-terminal domain"/>
    <property type="match status" value="1"/>
</dbReference>
<dbReference type="SUPFAM" id="SSF53335">
    <property type="entry name" value="S-adenosyl-L-methionine-dependent methyltransferases"/>
    <property type="match status" value="1"/>
</dbReference>
<dbReference type="InterPro" id="IPR029063">
    <property type="entry name" value="SAM-dependent_MTases_sf"/>
</dbReference>
<dbReference type="PANTHER" id="PTHR24422">
    <property type="entry name" value="CHEMOTAXIS PROTEIN METHYLTRANSFERASE"/>
    <property type="match status" value="1"/>
</dbReference>
<dbReference type="PRINTS" id="PR00996">
    <property type="entry name" value="CHERMTFRASE"/>
</dbReference>
<dbReference type="GO" id="GO:0032259">
    <property type="term" value="P:methylation"/>
    <property type="evidence" value="ECO:0007669"/>
    <property type="project" value="UniProtKB-KW"/>
</dbReference>
<dbReference type="InterPro" id="IPR022642">
    <property type="entry name" value="CheR_C"/>
</dbReference>
<sequence length="275" mass="32459">MFINNDDYIDLTAFIYKKSGIKFEDKKRYFINKRVEKRLIEMNIDNVRDYLRFLKFKDNGDEFQSLMNLLTVNETYFFREFSTLETFAEHCLQEIAERKAASGDKSIRIWSAGCSTGEEPYTLAIIVREMLDNLSGWDVRILASDIDENVLAKAQNARYDDRSLKDMPDEYYSKYFIRSDGYHTPVKEVRNMVSFEHLNLMDKEAMRRKRGFDFIFCRNVLIYFDDLSRKQVVDHYYIAMNKGGYIFLGHSESVGRITTAFSMKRMGSSVVYYKG</sequence>
<dbReference type="PANTHER" id="PTHR24422:SF10">
    <property type="entry name" value="CHEMOTAXIS PROTEIN METHYLTRANSFERASE 2"/>
    <property type="match status" value="1"/>
</dbReference>
<dbReference type="OrthoDB" id="9816309at2"/>
<dbReference type="InterPro" id="IPR036804">
    <property type="entry name" value="CheR_N_sf"/>
</dbReference>
<dbReference type="CDD" id="cd02440">
    <property type="entry name" value="AdoMet_MTases"/>
    <property type="match status" value="1"/>
</dbReference>
<comment type="caution">
    <text evidence="7">The sequence shown here is derived from an EMBL/GenBank/DDBJ whole genome shotgun (WGS) entry which is preliminary data.</text>
</comment>
<dbReference type="InterPro" id="IPR050903">
    <property type="entry name" value="Bact_Chemotaxis_MeTrfase"/>
</dbReference>
<keyword evidence="4 7" id="KW-0808">Transferase</keyword>